<keyword evidence="2" id="KW-1185">Reference proteome</keyword>
<accession>A0ACB7PPJ5</accession>
<dbReference type="EMBL" id="JAGIZQ010000001">
    <property type="protein sequence ID" value="KAH6650245.1"/>
    <property type="molecule type" value="Genomic_DNA"/>
</dbReference>
<proteinExistence type="predicted"/>
<gene>
    <name evidence="1" type="ORF">F5144DRAFT_523310</name>
</gene>
<evidence type="ECO:0000313" key="1">
    <source>
        <dbReference type="EMBL" id="KAH6650245.1"/>
    </source>
</evidence>
<organism evidence="1 2">
    <name type="scientific">Chaetomium tenue</name>
    <dbReference type="NCBI Taxonomy" id="1854479"/>
    <lineage>
        <taxon>Eukaryota</taxon>
        <taxon>Fungi</taxon>
        <taxon>Dikarya</taxon>
        <taxon>Ascomycota</taxon>
        <taxon>Pezizomycotina</taxon>
        <taxon>Sordariomycetes</taxon>
        <taxon>Sordariomycetidae</taxon>
        <taxon>Sordariales</taxon>
        <taxon>Chaetomiaceae</taxon>
        <taxon>Chaetomium</taxon>
    </lineage>
</organism>
<reference evidence="1 2" key="1">
    <citation type="journal article" date="2021" name="Nat. Commun.">
        <title>Genetic determinants of endophytism in the Arabidopsis root mycobiome.</title>
        <authorList>
            <person name="Mesny F."/>
            <person name="Miyauchi S."/>
            <person name="Thiergart T."/>
            <person name="Pickel B."/>
            <person name="Atanasova L."/>
            <person name="Karlsson M."/>
            <person name="Huettel B."/>
            <person name="Barry K.W."/>
            <person name="Haridas S."/>
            <person name="Chen C."/>
            <person name="Bauer D."/>
            <person name="Andreopoulos W."/>
            <person name="Pangilinan J."/>
            <person name="LaButti K."/>
            <person name="Riley R."/>
            <person name="Lipzen A."/>
            <person name="Clum A."/>
            <person name="Drula E."/>
            <person name="Henrissat B."/>
            <person name="Kohler A."/>
            <person name="Grigoriev I.V."/>
            <person name="Martin F.M."/>
            <person name="Hacquard S."/>
        </authorList>
    </citation>
    <scope>NUCLEOTIDE SEQUENCE [LARGE SCALE GENOMIC DNA]</scope>
    <source>
        <strain evidence="1 2">MPI-SDFR-AT-0079</strain>
    </source>
</reference>
<comment type="caution">
    <text evidence="1">The sequence shown here is derived from an EMBL/GenBank/DDBJ whole genome shotgun (WGS) entry which is preliminary data.</text>
</comment>
<sequence length="1127" mass="119304">MAQPSQAITRLQHSYTLSPITALALYETGPDHVLLLAGEDTWLKVYDVQSSRLLGQLRVFYSQPIHGIHVSQPDDNNPKETQLLLWGGHSVTLLPPSFLQALIAGQTPPAPTESHAPDWIYDGIILPKDPNSSSEFTGALVTAHNEILPFSTPRNNTTTNANTNANPPLPTPPLTFGPLTSPSRPILYSANLALLTPNTILVAGGTGVVVVGGLDGARETGFGGEGGNSEAKRGNERDSARCVAVVMGHVSRIWHVGFGRGSLASGVVEVYSFGEDCSRQKWELDLDLARWDALRSGAGGKAGTLRHCGSSTCHSGKNIWSAAVLRRGDDEPLAATGGADGKIVVAGKIRGVASGLGTYEDLDLSFSFDEVLRNLRGSTQPVLETQTAKNTKYTFQRYAFLSETVMAVTASGRLFLATMGSSLVWEEVAVPEAIVADLKPYNVVKSPAKDTAVIGSASGKISDIILLDTPNRAANELPWSVLINILGSDHAVLLHFDPSTNTSTMDSRKIRLVEHYIVTAATFCDGTLILGSRTGSLTVYGTDPDTGDFIPLASRKDCKTKDGITCIVPIPGTSSGQSSFLTTCRDGKYRIYTLTTSPSLPGLNLQHEISPPLNVLEAAFFTTQPPSNDSSSAKPKSELILQGFYGPNFLTYNDSTRTILSSIPCGGAHRPFTTILCPHDPGQMRFVFSKAGTLRVVSQSAEPERVLRAGGHGREIKSVSATLLPSPSTPPSSGAPHTQPTEPASNLVATAAEDTSIRIWRHQPSPTPTTTTTSKMACLAIIQGHSAGIQSLRFFNPNPPTTTTSPNPNANATTYLLSSAGSEELFVWRLSHLASVTYDALAVVREASWSDGGGEHNNGNNSGGSSKDKDLRIMDFDVAGWGAAGDDSGGRGKMLVTMALSDSSVRGYMYSPACSEVGGGGSGGFVLLATGRYTGACPTQVRYLKVDGGDAGEVHVLTAFTDGHVAVWRTAHGGDGELEMVLVVRLHQSSVKSLDLAAEDEGRWLVVTGGDDNALGFLDLAWDGNKGGYVVAGRYRVKDAHAAAVTGLSVVKTEAGVTEVATASNDQRVKMWRAERSATKGIRVTMLDNRYSSVADAGDLELIAPGKLMVGGVGIEVWDVSKEGIAG</sequence>
<dbReference type="Proteomes" id="UP000724584">
    <property type="component" value="Unassembled WGS sequence"/>
</dbReference>
<protein>
    <submittedName>
        <fullName evidence="1">Uncharacterized protein</fullName>
    </submittedName>
</protein>
<name>A0ACB7PPJ5_9PEZI</name>
<evidence type="ECO:0000313" key="2">
    <source>
        <dbReference type="Proteomes" id="UP000724584"/>
    </source>
</evidence>